<evidence type="ECO:0000256" key="1">
    <source>
        <dbReference type="SAM" id="MobiDB-lite"/>
    </source>
</evidence>
<feature type="chain" id="PRO_5021941802" evidence="2">
    <location>
        <begin position="28"/>
        <end position="257"/>
    </location>
</feature>
<evidence type="ECO:0000313" key="3">
    <source>
        <dbReference type="EMBL" id="QDV26027.1"/>
    </source>
</evidence>
<dbReference type="InterPro" id="IPR032325">
    <property type="entry name" value="DUF4852"/>
</dbReference>
<sequence length="257" mass="29548" precursor="true">MQRFTHFVLGASCMIAGILSQSSQATAHDFTWDNLALASIKLDKNYDVDANVEWYMENYREATWNLARNDEFLMHEKKEETRKIFQNRIDQFDVEQTFTLRANMEIGDYDFSNQEFPRDHNGPDSYWYKSSSKYSESIPSTLKLFMKNYDFLHGVPMEPAAARAFIQSRKNRTGYVDRSVYAIVEFRVVKLKEEGELLAEALKVTYYRDSARRQPLGPTLVWEPKSATSNDQAAPSASETADRDVEGNADLSVVGSR</sequence>
<dbReference type="EMBL" id="CP036298">
    <property type="protein sequence ID" value="QDV26027.1"/>
    <property type="molecule type" value="Genomic_DNA"/>
</dbReference>
<dbReference type="Proteomes" id="UP000318017">
    <property type="component" value="Chromosome"/>
</dbReference>
<dbReference type="Pfam" id="PF16144">
    <property type="entry name" value="DUF4852"/>
    <property type="match status" value="1"/>
</dbReference>
<keyword evidence="2" id="KW-0732">Signal</keyword>
<keyword evidence="4" id="KW-1185">Reference proteome</keyword>
<name>A0A518GBU9_9BACT</name>
<feature type="signal peptide" evidence="2">
    <location>
        <begin position="1"/>
        <end position="27"/>
    </location>
</feature>
<feature type="compositionally biased region" description="Polar residues" evidence="1">
    <location>
        <begin position="226"/>
        <end position="239"/>
    </location>
</feature>
<dbReference type="RefSeq" id="WP_145081872.1">
    <property type="nucleotide sequence ID" value="NZ_CP036298.1"/>
</dbReference>
<dbReference type="KEGG" id="ahel:Q31a_43970"/>
<organism evidence="3 4">
    <name type="scientific">Aureliella helgolandensis</name>
    <dbReference type="NCBI Taxonomy" id="2527968"/>
    <lineage>
        <taxon>Bacteria</taxon>
        <taxon>Pseudomonadati</taxon>
        <taxon>Planctomycetota</taxon>
        <taxon>Planctomycetia</taxon>
        <taxon>Pirellulales</taxon>
        <taxon>Pirellulaceae</taxon>
        <taxon>Aureliella</taxon>
    </lineage>
</organism>
<reference evidence="3 4" key="1">
    <citation type="submission" date="2019-02" db="EMBL/GenBank/DDBJ databases">
        <title>Deep-cultivation of Planctomycetes and their phenomic and genomic characterization uncovers novel biology.</title>
        <authorList>
            <person name="Wiegand S."/>
            <person name="Jogler M."/>
            <person name="Boedeker C."/>
            <person name="Pinto D."/>
            <person name="Vollmers J."/>
            <person name="Rivas-Marin E."/>
            <person name="Kohn T."/>
            <person name="Peeters S.H."/>
            <person name="Heuer A."/>
            <person name="Rast P."/>
            <person name="Oberbeckmann S."/>
            <person name="Bunk B."/>
            <person name="Jeske O."/>
            <person name="Meyerdierks A."/>
            <person name="Storesund J.E."/>
            <person name="Kallscheuer N."/>
            <person name="Luecker S."/>
            <person name="Lage O.M."/>
            <person name="Pohl T."/>
            <person name="Merkel B.J."/>
            <person name="Hornburger P."/>
            <person name="Mueller R.-W."/>
            <person name="Bruemmer F."/>
            <person name="Labrenz M."/>
            <person name="Spormann A.M."/>
            <person name="Op den Camp H."/>
            <person name="Overmann J."/>
            <person name="Amann R."/>
            <person name="Jetten M.S.M."/>
            <person name="Mascher T."/>
            <person name="Medema M.H."/>
            <person name="Devos D.P."/>
            <person name="Kaster A.-K."/>
            <person name="Ovreas L."/>
            <person name="Rohde M."/>
            <person name="Galperin M.Y."/>
            <person name="Jogler C."/>
        </authorList>
    </citation>
    <scope>NUCLEOTIDE SEQUENCE [LARGE SCALE GENOMIC DNA]</scope>
    <source>
        <strain evidence="3 4">Q31a</strain>
    </source>
</reference>
<accession>A0A518GBU9</accession>
<feature type="region of interest" description="Disordered" evidence="1">
    <location>
        <begin position="218"/>
        <end position="257"/>
    </location>
</feature>
<evidence type="ECO:0000313" key="4">
    <source>
        <dbReference type="Proteomes" id="UP000318017"/>
    </source>
</evidence>
<evidence type="ECO:0000256" key="2">
    <source>
        <dbReference type="SAM" id="SignalP"/>
    </source>
</evidence>
<dbReference type="OrthoDB" id="7626094at2"/>
<gene>
    <name evidence="3" type="ORF">Q31a_43970</name>
</gene>
<proteinExistence type="predicted"/>
<protein>
    <submittedName>
        <fullName evidence="3">Uncharacterized protein</fullName>
    </submittedName>
</protein>
<dbReference type="AlphaFoldDB" id="A0A518GBU9"/>